<sequence length="142" mass="15159">MKPTPFPSRRAALVALASLTLAGCSSLGGRYTPQYLDGQVVEARPVVLSAADTHVSVRLLDVSLADAPSTVIAEQIIEQPKAFPVAFSLCYDRASIKPGHRYTVDARVYVKGELKQLNQTQVPVLGPGLPTRPQVAVEAIGH</sequence>
<dbReference type="Proteomes" id="UP000290682">
    <property type="component" value="Unassembled WGS sequence"/>
</dbReference>
<evidence type="ECO:0008006" key="4">
    <source>
        <dbReference type="Google" id="ProtNLM"/>
    </source>
</evidence>
<comment type="caution">
    <text evidence="2">The sequence shown here is derived from an EMBL/GenBank/DDBJ whole genome shotgun (WGS) entry which is preliminary data.</text>
</comment>
<dbReference type="PROSITE" id="PS51257">
    <property type="entry name" value="PROKAR_LIPOPROTEIN"/>
    <property type="match status" value="1"/>
</dbReference>
<feature type="signal peptide" evidence="1">
    <location>
        <begin position="1"/>
        <end position="22"/>
    </location>
</feature>
<evidence type="ECO:0000256" key="1">
    <source>
        <dbReference type="SAM" id="SignalP"/>
    </source>
</evidence>
<keyword evidence="1" id="KW-0732">Signal</keyword>
<organism evidence="2 3">
    <name type="scientific">Crenobacter cavernae</name>
    <dbReference type="NCBI Taxonomy" id="2290923"/>
    <lineage>
        <taxon>Bacteria</taxon>
        <taxon>Pseudomonadati</taxon>
        <taxon>Pseudomonadota</taxon>
        <taxon>Betaproteobacteria</taxon>
        <taxon>Neisseriales</taxon>
        <taxon>Neisseriaceae</taxon>
        <taxon>Crenobacter</taxon>
    </lineage>
</organism>
<accession>A0ABY0FIZ2</accession>
<evidence type="ECO:0000313" key="2">
    <source>
        <dbReference type="EMBL" id="RXZ45502.1"/>
    </source>
</evidence>
<protein>
    <recommendedName>
        <fullName evidence="4">Lipoprotein</fullName>
    </recommendedName>
</protein>
<dbReference type="EMBL" id="REGR01000001">
    <property type="protein sequence ID" value="RXZ45502.1"/>
    <property type="molecule type" value="Genomic_DNA"/>
</dbReference>
<dbReference type="PANTHER" id="PTHR38013:SF1">
    <property type="entry name" value="GLYCOPROTEIN_POLYSACCHARIDE METABOLISM"/>
    <property type="match status" value="1"/>
</dbReference>
<evidence type="ECO:0000313" key="3">
    <source>
        <dbReference type="Proteomes" id="UP000290682"/>
    </source>
</evidence>
<gene>
    <name evidence="2" type="ORF">EBB06_01430</name>
</gene>
<dbReference type="InterPro" id="IPR053196">
    <property type="entry name" value="Lipoprotein_YbaY-like"/>
</dbReference>
<reference evidence="2 3" key="1">
    <citation type="submission" date="2018-10" db="EMBL/GenBank/DDBJ databases">
        <title>Draft genome of Fastidiocella sp. strain 375T, a bacterium isolated from a karstic cave dripping water.</title>
        <authorList>
            <person name="Coelho C."/>
            <person name="Verissimo A."/>
            <person name="Tiago I."/>
        </authorList>
    </citation>
    <scope>NUCLEOTIDE SEQUENCE [LARGE SCALE GENOMIC DNA]</scope>
    <source>
        <strain evidence="2 3">CAVE-375</strain>
    </source>
</reference>
<dbReference type="PANTHER" id="PTHR38013">
    <property type="entry name" value="GLYCOPROTEIN/POLYSACCHARIDE METABOLISM"/>
    <property type="match status" value="1"/>
</dbReference>
<name>A0ABY0FIZ2_9NEIS</name>
<dbReference type="RefSeq" id="WP_129210819.1">
    <property type="nucleotide sequence ID" value="NZ_REGR01000001.1"/>
</dbReference>
<dbReference type="Pfam" id="PF09619">
    <property type="entry name" value="YscW"/>
    <property type="match status" value="1"/>
</dbReference>
<feature type="chain" id="PRO_5046720565" description="Lipoprotein" evidence="1">
    <location>
        <begin position="23"/>
        <end position="142"/>
    </location>
</feature>
<dbReference type="InterPro" id="IPR039366">
    <property type="entry name" value="Pilotin"/>
</dbReference>
<proteinExistence type="predicted"/>
<keyword evidence="3" id="KW-1185">Reference proteome</keyword>